<keyword evidence="2" id="KW-1185">Reference proteome</keyword>
<name>A0A3N4LN28_9PEZI</name>
<gene>
    <name evidence="1" type="ORF">L211DRAFT_848981</name>
</gene>
<accession>A0A3N4LN28</accession>
<dbReference type="EMBL" id="ML121542">
    <property type="protein sequence ID" value="RPB24240.1"/>
    <property type="molecule type" value="Genomic_DNA"/>
</dbReference>
<dbReference type="InParanoid" id="A0A3N4LN28"/>
<reference evidence="1 2" key="1">
    <citation type="journal article" date="2018" name="Nat. Ecol. Evol.">
        <title>Pezizomycetes genomes reveal the molecular basis of ectomycorrhizal truffle lifestyle.</title>
        <authorList>
            <person name="Murat C."/>
            <person name="Payen T."/>
            <person name="Noel B."/>
            <person name="Kuo A."/>
            <person name="Morin E."/>
            <person name="Chen J."/>
            <person name="Kohler A."/>
            <person name="Krizsan K."/>
            <person name="Balestrini R."/>
            <person name="Da Silva C."/>
            <person name="Montanini B."/>
            <person name="Hainaut M."/>
            <person name="Levati E."/>
            <person name="Barry K.W."/>
            <person name="Belfiori B."/>
            <person name="Cichocki N."/>
            <person name="Clum A."/>
            <person name="Dockter R.B."/>
            <person name="Fauchery L."/>
            <person name="Guy J."/>
            <person name="Iotti M."/>
            <person name="Le Tacon F."/>
            <person name="Lindquist E.A."/>
            <person name="Lipzen A."/>
            <person name="Malagnac F."/>
            <person name="Mello A."/>
            <person name="Molinier V."/>
            <person name="Miyauchi S."/>
            <person name="Poulain J."/>
            <person name="Riccioni C."/>
            <person name="Rubini A."/>
            <person name="Sitrit Y."/>
            <person name="Splivallo R."/>
            <person name="Traeger S."/>
            <person name="Wang M."/>
            <person name="Zifcakova L."/>
            <person name="Wipf D."/>
            <person name="Zambonelli A."/>
            <person name="Paolocci F."/>
            <person name="Nowrousian M."/>
            <person name="Ottonello S."/>
            <person name="Baldrian P."/>
            <person name="Spatafora J.W."/>
            <person name="Henrissat B."/>
            <person name="Nagy L.G."/>
            <person name="Aury J.M."/>
            <person name="Wincker P."/>
            <person name="Grigoriev I.V."/>
            <person name="Bonfante P."/>
            <person name="Martin F.M."/>
        </authorList>
    </citation>
    <scope>NUCLEOTIDE SEQUENCE [LARGE SCALE GENOMIC DNA]</scope>
    <source>
        <strain evidence="1 2">ATCC MYA-4762</strain>
    </source>
</reference>
<protein>
    <submittedName>
        <fullName evidence="1">Uncharacterized protein</fullName>
    </submittedName>
</protein>
<dbReference type="OrthoDB" id="5372560at2759"/>
<dbReference type="AlphaFoldDB" id="A0A3N4LN28"/>
<dbReference type="Proteomes" id="UP000267821">
    <property type="component" value="Unassembled WGS sequence"/>
</dbReference>
<evidence type="ECO:0000313" key="2">
    <source>
        <dbReference type="Proteomes" id="UP000267821"/>
    </source>
</evidence>
<sequence>MSSLDRTDQDLKELRTLLPLCKLAELEKHSRSHLWVNPSGNLGDLDILEVSKVRGAWVEQGWRYDLQDADDKERVCKTLTHLNQGLMRMQEDALQLSNHPLLNSTTQDYLNLLLKFLVSELLMNTIRYDRGHTEKEIQDSYQMVKNHWDSFVDRILDACKVEAHRASNMLCILIMYLQEAMYTGKEEKKARGKLGKVLWTLQAQESGTLRALDLRGILTAEALQKAYERIASRS</sequence>
<proteinExistence type="predicted"/>
<evidence type="ECO:0000313" key="1">
    <source>
        <dbReference type="EMBL" id="RPB24240.1"/>
    </source>
</evidence>
<organism evidence="1 2">
    <name type="scientific">Terfezia boudieri ATCC MYA-4762</name>
    <dbReference type="NCBI Taxonomy" id="1051890"/>
    <lineage>
        <taxon>Eukaryota</taxon>
        <taxon>Fungi</taxon>
        <taxon>Dikarya</taxon>
        <taxon>Ascomycota</taxon>
        <taxon>Pezizomycotina</taxon>
        <taxon>Pezizomycetes</taxon>
        <taxon>Pezizales</taxon>
        <taxon>Pezizaceae</taxon>
        <taxon>Terfezia</taxon>
    </lineage>
</organism>